<keyword evidence="2" id="KW-0158">Chromosome</keyword>
<dbReference type="RefSeq" id="WP_084285337.1">
    <property type="nucleotide sequence ID" value="NZ_FWXJ01000015.1"/>
</dbReference>
<evidence type="ECO:0000256" key="2">
    <source>
        <dbReference type="ARBA" id="ARBA00022454"/>
    </source>
</evidence>
<dbReference type="GO" id="GO:0008168">
    <property type="term" value="F:methyltransferase activity"/>
    <property type="evidence" value="ECO:0007669"/>
    <property type="project" value="UniProtKB-KW"/>
</dbReference>
<keyword evidence="5" id="KW-0949">S-adenosyl-L-methionine</keyword>
<reference evidence="8 9" key="1">
    <citation type="submission" date="2017-04" db="EMBL/GenBank/DDBJ databases">
        <authorList>
            <person name="Afonso C.L."/>
            <person name="Miller P.J."/>
            <person name="Scott M.A."/>
            <person name="Spackman E."/>
            <person name="Goraichik I."/>
            <person name="Dimitrov K.M."/>
            <person name="Suarez D.L."/>
            <person name="Swayne D.E."/>
        </authorList>
    </citation>
    <scope>NUCLEOTIDE SEQUENCE [LARGE SCALE GENOMIC DNA]</scope>
    <source>
        <strain evidence="8 9">VK13</strain>
    </source>
</reference>
<evidence type="ECO:0000259" key="6">
    <source>
        <dbReference type="PROSITE" id="PS50280"/>
    </source>
</evidence>
<dbReference type="AlphaFoldDB" id="A0A1W2BSG9"/>
<feature type="domain" description="SET" evidence="6">
    <location>
        <begin position="12"/>
        <end position="129"/>
    </location>
</feature>
<evidence type="ECO:0000256" key="5">
    <source>
        <dbReference type="ARBA" id="ARBA00022691"/>
    </source>
</evidence>
<dbReference type="InterPro" id="IPR001214">
    <property type="entry name" value="SET_dom"/>
</dbReference>
<keyword evidence="9" id="KW-1185">Reference proteome</keyword>
<dbReference type="GO" id="GO:0032259">
    <property type="term" value="P:methylation"/>
    <property type="evidence" value="ECO:0007669"/>
    <property type="project" value="UniProtKB-KW"/>
</dbReference>
<accession>A0A1W2BSG9</accession>
<dbReference type="GO" id="GO:0005694">
    <property type="term" value="C:chromosome"/>
    <property type="evidence" value="ECO:0007669"/>
    <property type="project" value="UniProtKB-SubCell"/>
</dbReference>
<dbReference type="EMBL" id="FWXJ01000015">
    <property type="protein sequence ID" value="SMC75684.1"/>
    <property type="molecule type" value="Genomic_DNA"/>
</dbReference>
<dbReference type="Gene3D" id="2.170.270.10">
    <property type="entry name" value="SET domain"/>
    <property type="match status" value="1"/>
</dbReference>
<feature type="domain" description="Post-SET" evidence="7">
    <location>
        <begin position="142"/>
        <end position="158"/>
    </location>
</feature>
<dbReference type="Pfam" id="PF00856">
    <property type="entry name" value="SET"/>
    <property type="match status" value="1"/>
</dbReference>
<evidence type="ECO:0008006" key="10">
    <source>
        <dbReference type="Google" id="ProtNLM"/>
    </source>
</evidence>
<dbReference type="SUPFAM" id="SSF82199">
    <property type="entry name" value="SET domain"/>
    <property type="match status" value="1"/>
</dbReference>
<keyword evidence="4" id="KW-0808">Transferase</keyword>
<dbReference type="OrthoDB" id="9790349at2"/>
<dbReference type="Proteomes" id="UP000192708">
    <property type="component" value="Unassembled WGS sequence"/>
</dbReference>
<evidence type="ECO:0000256" key="4">
    <source>
        <dbReference type="ARBA" id="ARBA00022679"/>
    </source>
</evidence>
<gene>
    <name evidence="8" type="ORF">SAMN06296008_11529</name>
</gene>
<comment type="subcellular location">
    <subcellularLocation>
        <location evidence="1">Chromosome</location>
    </subcellularLocation>
</comment>
<dbReference type="InterPro" id="IPR050777">
    <property type="entry name" value="SET2_Histone-Lys_MeTrsfase"/>
</dbReference>
<dbReference type="PROSITE" id="PS50868">
    <property type="entry name" value="POST_SET"/>
    <property type="match status" value="1"/>
</dbReference>
<dbReference type="PANTHER" id="PTHR22884">
    <property type="entry name" value="SET DOMAIN PROTEINS"/>
    <property type="match status" value="1"/>
</dbReference>
<dbReference type="InterPro" id="IPR046341">
    <property type="entry name" value="SET_dom_sf"/>
</dbReference>
<evidence type="ECO:0000256" key="3">
    <source>
        <dbReference type="ARBA" id="ARBA00022603"/>
    </source>
</evidence>
<evidence type="ECO:0000259" key="7">
    <source>
        <dbReference type="PROSITE" id="PS50868"/>
    </source>
</evidence>
<evidence type="ECO:0000313" key="9">
    <source>
        <dbReference type="Proteomes" id="UP000192708"/>
    </source>
</evidence>
<name>A0A1W2BSG9_9BURK</name>
<keyword evidence="3" id="KW-0489">Methyltransferase</keyword>
<evidence type="ECO:0000256" key="1">
    <source>
        <dbReference type="ARBA" id="ARBA00004286"/>
    </source>
</evidence>
<evidence type="ECO:0000313" key="8">
    <source>
        <dbReference type="EMBL" id="SMC75684.1"/>
    </source>
</evidence>
<sequence>MSKKFPESLSSDSIEVRDSTIHGRGVYSTKKIKKNDCIVEYLGQRISWKEALKRHPHDPLQPFHTFYFSLTNGKVIDGNVNGNIAKWINHSCKPNCETKEIKDKNNKLRVFIFAKRNINKDDELFYDYGLELDAEHTKEEQLNYKCLCGKKNCRKTMLANK</sequence>
<protein>
    <recommendedName>
        <fullName evidence="10">SET domain-containing protein-lysine N-methyltransferase</fullName>
    </recommendedName>
</protein>
<dbReference type="STRING" id="1938817.SAMN06296008_11529"/>
<dbReference type="SMART" id="SM00317">
    <property type="entry name" value="SET"/>
    <property type="match status" value="1"/>
</dbReference>
<proteinExistence type="predicted"/>
<dbReference type="InterPro" id="IPR003616">
    <property type="entry name" value="Post-SET_dom"/>
</dbReference>
<dbReference type="PROSITE" id="PS50280">
    <property type="entry name" value="SET"/>
    <property type="match status" value="1"/>
</dbReference>
<organism evidence="8 9">
    <name type="scientific">Polynucleobacter kasalickyi</name>
    <dbReference type="NCBI Taxonomy" id="1938817"/>
    <lineage>
        <taxon>Bacteria</taxon>
        <taxon>Pseudomonadati</taxon>
        <taxon>Pseudomonadota</taxon>
        <taxon>Betaproteobacteria</taxon>
        <taxon>Burkholderiales</taxon>
        <taxon>Burkholderiaceae</taxon>
        <taxon>Polynucleobacter</taxon>
    </lineage>
</organism>